<dbReference type="AlphaFoldDB" id="A0A653D8Y0"/>
<dbReference type="EMBL" id="CAACVG010010427">
    <property type="protein sequence ID" value="VEN55807.1"/>
    <property type="molecule type" value="Genomic_DNA"/>
</dbReference>
<dbReference type="PANTHER" id="PTHR10457:SF7">
    <property type="entry name" value="GALACTOKINASE-RELATED"/>
    <property type="match status" value="1"/>
</dbReference>
<dbReference type="InterPro" id="IPR036554">
    <property type="entry name" value="GHMP_kinase_C_sf"/>
</dbReference>
<organism evidence="4 5">
    <name type="scientific">Callosobruchus maculatus</name>
    <name type="common">Southern cowpea weevil</name>
    <name type="synonym">Pulse bruchid</name>
    <dbReference type="NCBI Taxonomy" id="64391"/>
    <lineage>
        <taxon>Eukaryota</taxon>
        <taxon>Metazoa</taxon>
        <taxon>Ecdysozoa</taxon>
        <taxon>Arthropoda</taxon>
        <taxon>Hexapoda</taxon>
        <taxon>Insecta</taxon>
        <taxon>Pterygota</taxon>
        <taxon>Neoptera</taxon>
        <taxon>Endopterygota</taxon>
        <taxon>Coleoptera</taxon>
        <taxon>Polyphaga</taxon>
        <taxon>Cucujiformia</taxon>
        <taxon>Chrysomeloidea</taxon>
        <taxon>Chrysomelidae</taxon>
        <taxon>Bruchinae</taxon>
        <taxon>Bruchini</taxon>
        <taxon>Callosobruchus</taxon>
    </lineage>
</organism>
<accession>A0A653D8Y0</accession>
<keyword evidence="5" id="KW-1185">Reference proteome</keyword>
<proteinExistence type="predicted"/>
<dbReference type="Pfam" id="PF08544">
    <property type="entry name" value="GHMP_kinases_C"/>
    <property type="match status" value="1"/>
</dbReference>
<reference evidence="4 5" key="1">
    <citation type="submission" date="2019-01" db="EMBL/GenBank/DDBJ databases">
        <authorList>
            <person name="Sayadi A."/>
        </authorList>
    </citation>
    <scope>NUCLEOTIDE SEQUENCE [LARGE SCALE GENOMIC DNA]</scope>
</reference>
<evidence type="ECO:0000256" key="2">
    <source>
        <dbReference type="ARBA" id="ARBA00022840"/>
    </source>
</evidence>
<dbReference type="GO" id="GO:0005829">
    <property type="term" value="C:cytosol"/>
    <property type="evidence" value="ECO:0007669"/>
    <property type="project" value="TreeGrafter"/>
</dbReference>
<dbReference type="SUPFAM" id="SSF55060">
    <property type="entry name" value="GHMP Kinase, C-terminal domain"/>
    <property type="match status" value="1"/>
</dbReference>
<dbReference type="GO" id="GO:0006012">
    <property type="term" value="P:galactose metabolic process"/>
    <property type="evidence" value="ECO:0007669"/>
    <property type="project" value="TreeGrafter"/>
</dbReference>
<feature type="domain" description="GHMP kinase C-terminal" evidence="3">
    <location>
        <begin position="24"/>
        <end position="95"/>
    </location>
</feature>
<feature type="non-terminal residue" evidence="4">
    <location>
        <position position="1"/>
    </location>
</feature>
<sequence length="123" mass="13761">ISEALRVKEFHRTCLESTGSNESTLLTLGRLMSESHLSLKSLYECSHARLDELVDASAGYVYGARLTGAGWGGCIVALVKNEKLHEYIEHLKEKFYKKYCDGDDFDKFLFATAPKSGACIYEL</sequence>
<keyword evidence="2" id="KW-0067">ATP-binding</keyword>
<dbReference type="PANTHER" id="PTHR10457">
    <property type="entry name" value="MEVALONATE KINASE/GALACTOKINASE"/>
    <property type="match status" value="1"/>
</dbReference>
<dbReference type="Proteomes" id="UP000410492">
    <property type="component" value="Unassembled WGS sequence"/>
</dbReference>
<protein>
    <recommendedName>
        <fullName evidence="3">GHMP kinase C-terminal domain-containing protein</fullName>
    </recommendedName>
</protein>
<evidence type="ECO:0000313" key="4">
    <source>
        <dbReference type="EMBL" id="VEN55807.1"/>
    </source>
</evidence>
<dbReference type="OrthoDB" id="187738at2759"/>
<dbReference type="GO" id="GO:0005524">
    <property type="term" value="F:ATP binding"/>
    <property type="evidence" value="ECO:0007669"/>
    <property type="project" value="UniProtKB-KW"/>
</dbReference>
<dbReference type="Gene3D" id="3.30.70.890">
    <property type="entry name" value="GHMP kinase, C-terminal domain"/>
    <property type="match status" value="1"/>
</dbReference>
<gene>
    <name evidence="4" type="ORF">CALMAC_LOCUS14887</name>
</gene>
<dbReference type="GO" id="GO:0004335">
    <property type="term" value="F:galactokinase activity"/>
    <property type="evidence" value="ECO:0007669"/>
    <property type="project" value="TreeGrafter"/>
</dbReference>
<evidence type="ECO:0000313" key="5">
    <source>
        <dbReference type="Proteomes" id="UP000410492"/>
    </source>
</evidence>
<evidence type="ECO:0000256" key="1">
    <source>
        <dbReference type="ARBA" id="ARBA00022741"/>
    </source>
</evidence>
<evidence type="ECO:0000259" key="3">
    <source>
        <dbReference type="Pfam" id="PF08544"/>
    </source>
</evidence>
<name>A0A653D8Y0_CALMS</name>
<keyword evidence="1" id="KW-0547">Nucleotide-binding</keyword>
<dbReference type="InterPro" id="IPR013750">
    <property type="entry name" value="GHMP_kinase_C_dom"/>
</dbReference>